<dbReference type="InterPro" id="IPR018490">
    <property type="entry name" value="cNMP-bd_dom_sf"/>
</dbReference>
<dbReference type="PATRIC" id="fig|1365251.3.peg.3005"/>
<name>A0A167DZ73_9GAMM</name>
<dbReference type="RefSeq" id="WP_063362397.1">
    <property type="nucleotide sequence ID" value="NZ_AUXZ01000080.1"/>
</dbReference>
<dbReference type="AlphaFoldDB" id="A0A167DZ73"/>
<accession>A0A167DZ73</accession>
<evidence type="ECO:0000259" key="1">
    <source>
        <dbReference type="PROSITE" id="PS50042"/>
    </source>
</evidence>
<protein>
    <recommendedName>
        <fullName evidence="1">Cyclic nucleotide-binding domain-containing protein</fullName>
    </recommendedName>
</protein>
<dbReference type="Proteomes" id="UP000076503">
    <property type="component" value="Unassembled WGS sequence"/>
</dbReference>
<dbReference type="EMBL" id="AUXZ01000080">
    <property type="protein sequence ID" value="KZN49783.1"/>
    <property type="molecule type" value="Genomic_DNA"/>
</dbReference>
<dbReference type="PROSITE" id="PS50042">
    <property type="entry name" value="CNMP_BINDING_3"/>
    <property type="match status" value="1"/>
</dbReference>
<dbReference type="OrthoDB" id="9798104at2"/>
<gene>
    <name evidence="2" type="ORF">N476_18495</name>
</gene>
<dbReference type="Pfam" id="PF00027">
    <property type="entry name" value="cNMP_binding"/>
    <property type="match status" value="1"/>
</dbReference>
<dbReference type="InterPro" id="IPR014710">
    <property type="entry name" value="RmlC-like_jellyroll"/>
</dbReference>
<dbReference type="CDD" id="cd00038">
    <property type="entry name" value="CAP_ED"/>
    <property type="match status" value="1"/>
</dbReference>
<proteinExistence type="predicted"/>
<evidence type="ECO:0000313" key="2">
    <source>
        <dbReference type="EMBL" id="KZN49783.1"/>
    </source>
</evidence>
<reference evidence="2 3" key="1">
    <citation type="submission" date="2013-07" db="EMBL/GenBank/DDBJ databases">
        <title>Comparative Genomic and Metabolomic Analysis of Twelve Strains of Pseudoalteromonas luteoviolacea.</title>
        <authorList>
            <person name="Vynne N.G."/>
            <person name="Mansson M."/>
            <person name="Gram L."/>
        </authorList>
    </citation>
    <scope>NUCLEOTIDE SEQUENCE [LARGE SCALE GENOMIC DNA]</scope>
    <source>
        <strain evidence="2 3">H33</strain>
    </source>
</reference>
<dbReference type="Gene3D" id="2.60.120.10">
    <property type="entry name" value="Jelly Rolls"/>
    <property type="match status" value="1"/>
</dbReference>
<dbReference type="InterPro" id="IPR000595">
    <property type="entry name" value="cNMP-bd_dom"/>
</dbReference>
<comment type="caution">
    <text evidence="2">The sequence shown here is derived from an EMBL/GenBank/DDBJ whole genome shotgun (WGS) entry which is preliminary data.</text>
</comment>
<feature type="domain" description="Cyclic nucleotide-binding" evidence="1">
    <location>
        <begin position="19"/>
        <end position="122"/>
    </location>
</feature>
<dbReference type="SUPFAM" id="SSF51206">
    <property type="entry name" value="cAMP-binding domain-like"/>
    <property type="match status" value="1"/>
</dbReference>
<sequence>MSNKDSFENKARLLHFLRGVAPFDEREVTACIDVFEFKTYQPKSHIFVSQDIVKDVHFLLFGFGRYYYIDIDGKEFNKSLVKPGGAFTSIGSLIAHSPSPFSAQALSECEIASISYQDLIRFAEQNSQWSTFVRRLYERLALKKERREASLLLLDAQQRYEQFLDEFGKDSELIALNQIAMYLGITDVSLSRIRKKMGLT</sequence>
<organism evidence="2 3">
    <name type="scientific">Pseudoalteromonas luteoviolacea H33</name>
    <dbReference type="NCBI Taxonomy" id="1365251"/>
    <lineage>
        <taxon>Bacteria</taxon>
        <taxon>Pseudomonadati</taxon>
        <taxon>Pseudomonadota</taxon>
        <taxon>Gammaproteobacteria</taxon>
        <taxon>Alteromonadales</taxon>
        <taxon>Pseudoalteromonadaceae</taxon>
        <taxon>Pseudoalteromonas</taxon>
    </lineage>
</organism>
<evidence type="ECO:0000313" key="3">
    <source>
        <dbReference type="Proteomes" id="UP000076503"/>
    </source>
</evidence>